<sequence>MKRSPQPRFLRDRLNDKRNPQICFLKDRLNDKRNPQIRFLKDRFNDKRNPQPRFLKDRFNESEIPSPAFSRTVGYTCGKSLLKLVGCPHNYQEVRVPAQRKVDTVHKKCKLGMEIEAVMSCIKGQEDKRTRGQEDKRTRGQEDLYLRLRISSNQR</sequence>
<evidence type="ECO:0000256" key="1">
    <source>
        <dbReference type="SAM" id="MobiDB-lite"/>
    </source>
</evidence>
<proteinExistence type="predicted"/>
<protein>
    <submittedName>
        <fullName evidence="2">Uncharacterized protein</fullName>
    </submittedName>
</protein>
<dbReference type="EMBL" id="BLXT01001930">
    <property type="protein sequence ID" value="GFN89359.1"/>
    <property type="molecule type" value="Genomic_DNA"/>
</dbReference>
<keyword evidence="3" id="KW-1185">Reference proteome</keyword>
<evidence type="ECO:0000313" key="3">
    <source>
        <dbReference type="Proteomes" id="UP000735302"/>
    </source>
</evidence>
<name>A0AAV3Z1U0_9GAST</name>
<gene>
    <name evidence="2" type="ORF">PoB_001586500</name>
</gene>
<accession>A0AAV3Z1U0</accession>
<dbReference type="Proteomes" id="UP000735302">
    <property type="component" value="Unassembled WGS sequence"/>
</dbReference>
<feature type="region of interest" description="Disordered" evidence="1">
    <location>
        <begin position="125"/>
        <end position="144"/>
    </location>
</feature>
<comment type="caution">
    <text evidence="2">The sequence shown here is derived from an EMBL/GenBank/DDBJ whole genome shotgun (WGS) entry which is preliminary data.</text>
</comment>
<organism evidence="2 3">
    <name type="scientific">Plakobranchus ocellatus</name>
    <dbReference type="NCBI Taxonomy" id="259542"/>
    <lineage>
        <taxon>Eukaryota</taxon>
        <taxon>Metazoa</taxon>
        <taxon>Spiralia</taxon>
        <taxon>Lophotrochozoa</taxon>
        <taxon>Mollusca</taxon>
        <taxon>Gastropoda</taxon>
        <taxon>Heterobranchia</taxon>
        <taxon>Euthyneura</taxon>
        <taxon>Panpulmonata</taxon>
        <taxon>Sacoglossa</taxon>
        <taxon>Placobranchoidea</taxon>
        <taxon>Plakobranchidae</taxon>
        <taxon>Plakobranchus</taxon>
    </lineage>
</organism>
<reference evidence="2 3" key="1">
    <citation type="journal article" date="2021" name="Elife">
        <title>Chloroplast acquisition without the gene transfer in kleptoplastic sea slugs, Plakobranchus ocellatus.</title>
        <authorList>
            <person name="Maeda T."/>
            <person name="Takahashi S."/>
            <person name="Yoshida T."/>
            <person name="Shimamura S."/>
            <person name="Takaki Y."/>
            <person name="Nagai Y."/>
            <person name="Toyoda A."/>
            <person name="Suzuki Y."/>
            <person name="Arimoto A."/>
            <person name="Ishii H."/>
            <person name="Satoh N."/>
            <person name="Nishiyama T."/>
            <person name="Hasebe M."/>
            <person name="Maruyama T."/>
            <person name="Minagawa J."/>
            <person name="Obokata J."/>
            <person name="Shigenobu S."/>
        </authorList>
    </citation>
    <scope>NUCLEOTIDE SEQUENCE [LARGE SCALE GENOMIC DNA]</scope>
</reference>
<dbReference type="AlphaFoldDB" id="A0AAV3Z1U0"/>
<evidence type="ECO:0000313" key="2">
    <source>
        <dbReference type="EMBL" id="GFN89359.1"/>
    </source>
</evidence>